<feature type="chain" id="PRO_5025344343" evidence="1">
    <location>
        <begin position="21"/>
        <end position="142"/>
    </location>
</feature>
<evidence type="ECO:0000256" key="1">
    <source>
        <dbReference type="SAM" id="SignalP"/>
    </source>
</evidence>
<dbReference type="Proteomes" id="UP000799423">
    <property type="component" value="Unassembled WGS sequence"/>
</dbReference>
<reference evidence="2" key="1">
    <citation type="submission" date="2020-01" db="EMBL/GenBank/DDBJ databases">
        <authorList>
            <consortium name="DOE Joint Genome Institute"/>
            <person name="Haridas S."/>
            <person name="Albert R."/>
            <person name="Binder M."/>
            <person name="Bloem J."/>
            <person name="Labutti K."/>
            <person name="Salamov A."/>
            <person name="Andreopoulos B."/>
            <person name="Baker S.E."/>
            <person name="Barry K."/>
            <person name="Bills G."/>
            <person name="Bluhm B.H."/>
            <person name="Cannon C."/>
            <person name="Castanera R."/>
            <person name="Culley D.E."/>
            <person name="Daum C."/>
            <person name="Ezra D."/>
            <person name="Gonzalez J.B."/>
            <person name="Henrissat B."/>
            <person name="Kuo A."/>
            <person name="Liang C."/>
            <person name="Lipzen A."/>
            <person name="Lutzoni F."/>
            <person name="Magnuson J."/>
            <person name="Mondo S."/>
            <person name="Nolan M."/>
            <person name="Ohm R."/>
            <person name="Pangilinan J."/>
            <person name="Park H.-J."/>
            <person name="Ramirez L."/>
            <person name="Alfaro M."/>
            <person name="Sun H."/>
            <person name="Tritt A."/>
            <person name="Yoshinaga Y."/>
            <person name="Zwiers L.-H."/>
            <person name="Turgeon B.G."/>
            <person name="Goodwin S.B."/>
            <person name="Spatafora J.W."/>
            <person name="Crous P.W."/>
            <person name="Grigoriev I.V."/>
        </authorList>
    </citation>
    <scope>NUCLEOTIDE SEQUENCE</scope>
    <source>
        <strain evidence="2">IPT5</strain>
    </source>
</reference>
<evidence type="ECO:0000313" key="3">
    <source>
        <dbReference type="Proteomes" id="UP000799423"/>
    </source>
</evidence>
<name>A0A6A7APN2_9PLEO</name>
<dbReference type="EMBL" id="MU006367">
    <property type="protein sequence ID" value="KAF2844684.1"/>
    <property type="molecule type" value="Genomic_DNA"/>
</dbReference>
<organism evidence="2 3">
    <name type="scientific">Plenodomus tracheiphilus IPT5</name>
    <dbReference type="NCBI Taxonomy" id="1408161"/>
    <lineage>
        <taxon>Eukaryota</taxon>
        <taxon>Fungi</taxon>
        <taxon>Dikarya</taxon>
        <taxon>Ascomycota</taxon>
        <taxon>Pezizomycotina</taxon>
        <taxon>Dothideomycetes</taxon>
        <taxon>Pleosporomycetidae</taxon>
        <taxon>Pleosporales</taxon>
        <taxon>Pleosporineae</taxon>
        <taxon>Leptosphaeriaceae</taxon>
        <taxon>Plenodomus</taxon>
    </lineage>
</organism>
<evidence type="ECO:0000313" key="2">
    <source>
        <dbReference type="EMBL" id="KAF2844684.1"/>
    </source>
</evidence>
<gene>
    <name evidence="2" type="ORF">T440DRAFT_483994</name>
</gene>
<keyword evidence="1" id="KW-0732">Signal</keyword>
<keyword evidence="3" id="KW-1185">Reference proteome</keyword>
<proteinExistence type="predicted"/>
<protein>
    <submittedName>
        <fullName evidence="2">Uncharacterized protein</fullName>
    </submittedName>
</protein>
<dbReference type="AlphaFoldDB" id="A0A6A7APN2"/>
<dbReference type="OrthoDB" id="3782601at2759"/>
<accession>A0A6A7APN2</accession>
<sequence length="142" mass="15747">MLLDILLRTLFAIFSTTALSAPVAEPIADAEAQLVTDTHPPPTPPASGNDPVCEQQKFCGRVYFEKQAVEFDRAICMEIRGDWKSIWVASCQCTFWSACTPGQSIWNSAPRDIFLASMQTCEAERLVGSFSVKPNHDNLLHE</sequence>
<feature type="signal peptide" evidence="1">
    <location>
        <begin position="1"/>
        <end position="20"/>
    </location>
</feature>